<dbReference type="EMBL" id="LDTZ01000014">
    <property type="protein sequence ID" value="KNA92621.1"/>
    <property type="molecule type" value="Genomic_DNA"/>
</dbReference>
<gene>
    <name evidence="1" type="ORF">ABW18_04850</name>
</gene>
<keyword evidence="2" id="KW-1185">Reference proteome</keyword>
<dbReference type="RefSeq" id="WP_049697834.1">
    <property type="nucleotide sequence ID" value="NZ_LDTZ01000014.1"/>
</dbReference>
<protein>
    <recommendedName>
        <fullName evidence="3">Secreted protein</fullName>
    </recommendedName>
</protein>
<evidence type="ECO:0000313" key="1">
    <source>
        <dbReference type="EMBL" id="KNA92621.1"/>
    </source>
</evidence>
<organism evidence="1 2">
    <name type="scientific">Gordonia jacobaea</name>
    <dbReference type="NCBI Taxonomy" id="122202"/>
    <lineage>
        <taxon>Bacteria</taxon>
        <taxon>Bacillati</taxon>
        <taxon>Actinomycetota</taxon>
        <taxon>Actinomycetes</taxon>
        <taxon>Mycobacteriales</taxon>
        <taxon>Gordoniaceae</taxon>
        <taxon>Gordonia</taxon>
    </lineage>
</organism>
<comment type="caution">
    <text evidence="1">The sequence shown here is derived from an EMBL/GenBank/DDBJ whole genome shotgun (WGS) entry which is preliminary data.</text>
</comment>
<reference evidence="1 2" key="1">
    <citation type="submission" date="2015-05" db="EMBL/GenBank/DDBJ databases">
        <title>Draft genome sequence of the bacterium Gordonia jacobaea a new member of the Gordonia genus.</title>
        <authorList>
            <person name="Jimenez-Galisteo G."/>
            <person name="Dominguez A."/>
            <person name="Munoz E."/>
            <person name="Vinas M."/>
        </authorList>
    </citation>
    <scope>NUCLEOTIDE SEQUENCE [LARGE SCALE GENOMIC DNA]</scope>
    <source>
        <strain evidence="2">mv1</strain>
    </source>
</reference>
<proteinExistence type="predicted"/>
<accession>A0ABR5IH13</accession>
<sequence length="172" mass="17843">MPVFGSKFRSKSRRLAAGVAVAASAALGIGIGGGGADAAPAPRPLPHYTSTGDNFGFFGDHDYCRGSVHVTLTSPKRGVLKATLTSFGFTGNGAGWARNPRCSSLIMLSNGASLIPQEKFLRATFGRKPGETQSLELRTGSGAVQVMIGAYALNTPVRVLQGYGFGGWVIVP</sequence>
<evidence type="ECO:0000313" key="2">
    <source>
        <dbReference type="Proteomes" id="UP000037247"/>
    </source>
</evidence>
<dbReference type="Proteomes" id="UP000037247">
    <property type="component" value="Unassembled WGS sequence"/>
</dbReference>
<name>A0ABR5IH13_9ACTN</name>
<evidence type="ECO:0008006" key="3">
    <source>
        <dbReference type="Google" id="ProtNLM"/>
    </source>
</evidence>